<sequence>MLVKIYLRTGPPIYVKKMIDWSRSIYELEVLHDQFMTVHIDLTWMEAIEKSFNGFRIDANKYYVRRVRGPCGEPPHTLTEPISILLSEFKKLREGKKYSVQIMSFDAKVPFYSVAGGVRNDLSCQEYGVKRQRTHKSVQDNDRADETDIEEVTSQETGEDNVVEIETMTNQELETCQVHLSRPPPPVSEYQNGLNLQQRNSTPVASRPNSIPQQFENQGLDPNEVKAKFLERAEMTMTNSQLRKAQNALIQLKNSNKEGNKEWSKWVLTSPGPSTILRILFDV</sequence>
<evidence type="ECO:0000313" key="1">
    <source>
        <dbReference type="EMBL" id="OXA61929.1"/>
    </source>
</evidence>
<organism evidence="1 2">
    <name type="scientific">Folsomia candida</name>
    <name type="common">Springtail</name>
    <dbReference type="NCBI Taxonomy" id="158441"/>
    <lineage>
        <taxon>Eukaryota</taxon>
        <taxon>Metazoa</taxon>
        <taxon>Ecdysozoa</taxon>
        <taxon>Arthropoda</taxon>
        <taxon>Hexapoda</taxon>
        <taxon>Collembola</taxon>
        <taxon>Entomobryomorpha</taxon>
        <taxon>Isotomoidea</taxon>
        <taxon>Isotomidae</taxon>
        <taxon>Proisotominae</taxon>
        <taxon>Folsomia</taxon>
    </lineage>
</organism>
<proteinExistence type="predicted"/>
<dbReference type="EMBL" id="LNIX01000001">
    <property type="protein sequence ID" value="OXA61929.1"/>
    <property type="molecule type" value="Genomic_DNA"/>
</dbReference>
<gene>
    <name evidence="1" type="ORF">Fcan01_01528</name>
</gene>
<name>A0A226EWL9_FOLCA</name>
<dbReference type="AlphaFoldDB" id="A0A226EWL9"/>
<reference evidence="1 2" key="1">
    <citation type="submission" date="2015-12" db="EMBL/GenBank/DDBJ databases">
        <title>The genome of Folsomia candida.</title>
        <authorList>
            <person name="Faddeeva A."/>
            <person name="Derks M.F."/>
            <person name="Anvar Y."/>
            <person name="Smit S."/>
            <person name="Van Straalen N."/>
            <person name="Roelofs D."/>
        </authorList>
    </citation>
    <scope>NUCLEOTIDE SEQUENCE [LARGE SCALE GENOMIC DNA]</scope>
    <source>
        <strain evidence="1 2">VU population</strain>
        <tissue evidence="1">Whole body</tissue>
    </source>
</reference>
<dbReference type="Proteomes" id="UP000198287">
    <property type="component" value="Unassembled WGS sequence"/>
</dbReference>
<accession>A0A226EWL9</accession>
<keyword evidence="2" id="KW-1185">Reference proteome</keyword>
<protein>
    <submittedName>
        <fullName evidence="1">Uncharacterized protein</fullName>
    </submittedName>
</protein>
<comment type="caution">
    <text evidence="1">The sequence shown here is derived from an EMBL/GenBank/DDBJ whole genome shotgun (WGS) entry which is preliminary data.</text>
</comment>
<evidence type="ECO:0000313" key="2">
    <source>
        <dbReference type="Proteomes" id="UP000198287"/>
    </source>
</evidence>